<gene>
    <name evidence="1" type="ORF">Pla8534_26160</name>
</gene>
<dbReference type="EMBL" id="CP036433">
    <property type="protein sequence ID" value="QDU94809.1"/>
    <property type="molecule type" value="Genomic_DNA"/>
</dbReference>
<name>A0A518DSJ8_9BACT</name>
<organism evidence="1 2">
    <name type="scientific">Lignipirellula cremea</name>
    <dbReference type="NCBI Taxonomy" id="2528010"/>
    <lineage>
        <taxon>Bacteria</taxon>
        <taxon>Pseudomonadati</taxon>
        <taxon>Planctomycetota</taxon>
        <taxon>Planctomycetia</taxon>
        <taxon>Pirellulales</taxon>
        <taxon>Pirellulaceae</taxon>
        <taxon>Lignipirellula</taxon>
    </lineage>
</organism>
<dbReference type="AlphaFoldDB" id="A0A518DSJ8"/>
<sequence>MAKPVVLYIDSLCIFLNIRKRLLGNGLNIGLMFGLFCDKSAKGSLMQFGDLYLTRRPNFFGLYLSLRDLAYLIGLPVSTDRIRNLLDEYNRWLRKIHVDFDQ</sequence>
<evidence type="ECO:0000313" key="2">
    <source>
        <dbReference type="Proteomes" id="UP000317648"/>
    </source>
</evidence>
<dbReference type="Proteomes" id="UP000317648">
    <property type="component" value="Chromosome"/>
</dbReference>
<accession>A0A518DSJ8</accession>
<evidence type="ECO:0000313" key="1">
    <source>
        <dbReference type="EMBL" id="QDU94809.1"/>
    </source>
</evidence>
<keyword evidence="2" id="KW-1185">Reference proteome</keyword>
<proteinExistence type="predicted"/>
<dbReference type="KEGG" id="lcre:Pla8534_26160"/>
<reference evidence="1 2" key="1">
    <citation type="submission" date="2019-02" db="EMBL/GenBank/DDBJ databases">
        <title>Deep-cultivation of Planctomycetes and their phenomic and genomic characterization uncovers novel biology.</title>
        <authorList>
            <person name="Wiegand S."/>
            <person name="Jogler M."/>
            <person name="Boedeker C."/>
            <person name="Pinto D."/>
            <person name="Vollmers J."/>
            <person name="Rivas-Marin E."/>
            <person name="Kohn T."/>
            <person name="Peeters S.H."/>
            <person name="Heuer A."/>
            <person name="Rast P."/>
            <person name="Oberbeckmann S."/>
            <person name="Bunk B."/>
            <person name="Jeske O."/>
            <person name="Meyerdierks A."/>
            <person name="Storesund J.E."/>
            <person name="Kallscheuer N."/>
            <person name="Luecker S."/>
            <person name="Lage O.M."/>
            <person name="Pohl T."/>
            <person name="Merkel B.J."/>
            <person name="Hornburger P."/>
            <person name="Mueller R.-W."/>
            <person name="Bruemmer F."/>
            <person name="Labrenz M."/>
            <person name="Spormann A.M."/>
            <person name="Op den Camp H."/>
            <person name="Overmann J."/>
            <person name="Amann R."/>
            <person name="Jetten M.S.M."/>
            <person name="Mascher T."/>
            <person name="Medema M.H."/>
            <person name="Devos D.P."/>
            <person name="Kaster A.-K."/>
            <person name="Ovreas L."/>
            <person name="Rohde M."/>
            <person name="Galperin M.Y."/>
            <person name="Jogler C."/>
        </authorList>
    </citation>
    <scope>NUCLEOTIDE SEQUENCE [LARGE SCALE GENOMIC DNA]</scope>
    <source>
        <strain evidence="1 2">Pla85_3_4</strain>
    </source>
</reference>
<protein>
    <submittedName>
        <fullName evidence="1">Uncharacterized protein</fullName>
    </submittedName>
</protein>